<dbReference type="PANTHER" id="PTHR11439:SF454">
    <property type="match status" value="1"/>
</dbReference>
<dbReference type="Proteomes" id="UP000087766">
    <property type="component" value="Chromosome 8"/>
</dbReference>
<name>A0A1S3V0N9_VIGRR</name>
<evidence type="ECO:0000313" key="2">
    <source>
        <dbReference type="Proteomes" id="UP000087766"/>
    </source>
</evidence>
<dbReference type="InterPro" id="IPR043502">
    <property type="entry name" value="DNA/RNA_pol_sf"/>
</dbReference>
<reference evidence="2" key="1">
    <citation type="journal article" date="2014" name="Nat. Commun.">
        <title>Genome sequence of mungbean and insights into evolution within Vigna species.</title>
        <authorList>
            <person name="Kang Y.J."/>
            <person name="Kim S.K."/>
            <person name="Kim M.Y."/>
            <person name="Lestari P."/>
            <person name="Kim K.H."/>
            <person name="Ha B.K."/>
            <person name="Jun T.H."/>
            <person name="Hwang W.J."/>
            <person name="Lee T."/>
            <person name="Lee J."/>
            <person name="Shim S."/>
            <person name="Yoon M.Y."/>
            <person name="Jang Y.E."/>
            <person name="Han K.S."/>
            <person name="Taeprayoon P."/>
            <person name="Yoon N."/>
            <person name="Somta P."/>
            <person name="Tanya P."/>
            <person name="Kim K.S."/>
            <person name="Gwag J.G."/>
            <person name="Moon J.K."/>
            <person name="Lee Y.H."/>
            <person name="Park B.S."/>
            <person name="Bombarely A."/>
            <person name="Doyle J.J."/>
            <person name="Jackson S.A."/>
            <person name="Schafleitner R."/>
            <person name="Srinives P."/>
            <person name="Varshney R.K."/>
            <person name="Lee S.H."/>
        </authorList>
    </citation>
    <scope>NUCLEOTIDE SEQUENCE [LARGE SCALE GENOMIC DNA]</scope>
    <source>
        <strain evidence="2">cv. VC1973A</strain>
    </source>
</reference>
<proteinExistence type="predicted"/>
<dbReference type="GeneID" id="106770455"/>
<protein>
    <submittedName>
        <fullName evidence="3">Uncharacterized protein LOC106770455</fullName>
    </submittedName>
</protein>
<dbReference type="OrthoDB" id="1688190at2759"/>
<dbReference type="STRING" id="3916.A0A1S3V0N9"/>
<dbReference type="AlphaFoldDB" id="A0A1S3V0N9"/>
<evidence type="ECO:0000313" key="3">
    <source>
        <dbReference type="RefSeq" id="XP_014511752.1"/>
    </source>
</evidence>
<organism evidence="2 3">
    <name type="scientific">Vigna radiata var. radiata</name>
    <name type="common">Mung bean</name>
    <name type="synonym">Phaseolus aureus</name>
    <dbReference type="NCBI Taxonomy" id="3916"/>
    <lineage>
        <taxon>Eukaryota</taxon>
        <taxon>Viridiplantae</taxon>
        <taxon>Streptophyta</taxon>
        <taxon>Embryophyta</taxon>
        <taxon>Tracheophyta</taxon>
        <taxon>Spermatophyta</taxon>
        <taxon>Magnoliopsida</taxon>
        <taxon>eudicotyledons</taxon>
        <taxon>Gunneridae</taxon>
        <taxon>Pentapetalae</taxon>
        <taxon>rosids</taxon>
        <taxon>fabids</taxon>
        <taxon>Fabales</taxon>
        <taxon>Fabaceae</taxon>
        <taxon>Papilionoideae</taxon>
        <taxon>50 kb inversion clade</taxon>
        <taxon>NPAAA clade</taxon>
        <taxon>indigoferoid/millettioid clade</taxon>
        <taxon>Phaseoleae</taxon>
        <taxon>Vigna</taxon>
    </lineage>
</organism>
<accession>A0A1S3V0N9</accession>
<dbReference type="RefSeq" id="XP_014511752.1">
    <property type="nucleotide sequence ID" value="XM_014656266.1"/>
</dbReference>
<sequence>MPLDIQSNTSLMDTCHIIAILIYVDDIDIAGNNATKIQNITNSLYSLFHIKNLGDLTYFLGLEVARNNSGIHLSQRKYTLDLLTEAGMLNCAPMPSPMAHSSHLTSQGDLLNDEDASSYRRLIDRLIYLTNTRPDITFSVNNLSQFASSPTTLHQQAAHRILRYLKGSPGNGILLHSNNINQLKAYSDSD</sequence>
<feature type="domain" description="Reverse transcriptase Ty1/copia-type" evidence="1">
    <location>
        <begin position="18"/>
        <end position="99"/>
    </location>
</feature>
<gene>
    <name evidence="3" type="primary">LOC106770455</name>
</gene>
<dbReference type="Pfam" id="PF07727">
    <property type="entry name" value="RVT_2"/>
    <property type="match status" value="1"/>
</dbReference>
<dbReference type="PANTHER" id="PTHR11439">
    <property type="entry name" value="GAG-POL-RELATED RETROTRANSPOSON"/>
    <property type="match status" value="1"/>
</dbReference>
<keyword evidence="2" id="KW-1185">Reference proteome</keyword>
<dbReference type="KEGG" id="vra:106770455"/>
<reference evidence="3" key="2">
    <citation type="submission" date="2025-08" db="UniProtKB">
        <authorList>
            <consortium name="RefSeq"/>
        </authorList>
    </citation>
    <scope>IDENTIFICATION</scope>
    <source>
        <tissue evidence="3">Leaf</tissue>
    </source>
</reference>
<dbReference type="InterPro" id="IPR013103">
    <property type="entry name" value="RVT_2"/>
</dbReference>
<evidence type="ECO:0000259" key="1">
    <source>
        <dbReference type="Pfam" id="PF07727"/>
    </source>
</evidence>
<dbReference type="SUPFAM" id="SSF56672">
    <property type="entry name" value="DNA/RNA polymerases"/>
    <property type="match status" value="1"/>
</dbReference>